<feature type="transmembrane region" description="Helical" evidence="1">
    <location>
        <begin position="22"/>
        <end position="42"/>
    </location>
</feature>
<evidence type="ECO:0000313" key="2">
    <source>
        <dbReference type="EMBL" id="GAY41692.1"/>
    </source>
</evidence>
<keyword evidence="1" id="KW-0472">Membrane</keyword>
<evidence type="ECO:0000256" key="1">
    <source>
        <dbReference type="SAM" id="Phobius"/>
    </source>
</evidence>
<comment type="caution">
    <text evidence="2">The sequence shown here is derived from an EMBL/GenBank/DDBJ whole genome shotgun (WGS) entry which is preliminary data.</text>
</comment>
<keyword evidence="1" id="KW-0812">Transmembrane</keyword>
<proteinExistence type="predicted"/>
<evidence type="ECO:0000313" key="3">
    <source>
        <dbReference type="Proteomes" id="UP000236630"/>
    </source>
</evidence>
<dbReference type="EMBL" id="BDQV01000014">
    <property type="protein sequence ID" value="GAY41692.1"/>
    <property type="molecule type" value="Genomic_DNA"/>
</dbReference>
<sequence length="108" mass="12557">MESSSSSIAANSLYYWNYFNLFLLRPILAISFALFFILLVPFEGHEEIKCNVILRSLMAGHLLKTYERVLLAYNHMLLYSGQLQIQAIHYFADIILNNIRKRLKMTGP</sequence>
<keyword evidence="1" id="KW-1133">Transmembrane helix</keyword>
<reference evidence="2 3" key="1">
    <citation type="journal article" date="2017" name="Front. Genet.">
        <title>Draft sequencing of the heterozygous diploid genome of Satsuma (Citrus unshiu Marc.) using a hybrid assembly approach.</title>
        <authorList>
            <person name="Shimizu T."/>
            <person name="Tanizawa Y."/>
            <person name="Mochizuki T."/>
            <person name="Nagasaki H."/>
            <person name="Yoshioka T."/>
            <person name="Toyoda A."/>
            <person name="Fujiyama A."/>
            <person name="Kaminuma E."/>
            <person name="Nakamura Y."/>
        </authorList>
    </citation>
    <scope>NUCLEOTIDE SEQUENCE [LARGE SCALE GENOMIC DNA]</scope>
    <source>
        <strain evidence="3">cv. Miyagawa wase</strain>
    </source>
</reference>
<protein>
    <submittedName>
        <fullName evidence="2">Uncharacterized protein</fullName>
    </submittedName>
</protein>
<keyword evidence="3" id="KW-1185">Reference proteome</keyword>
<organism evidence="2 3">
    <name type="scientific">Citrus unshiu</name>
    <name type="common">Satsuma mandarin</name>
    <name type="synonym">Citrus nobilis var. unshiu</name>
    <dbReference type="NCBI Taxonomy" id="55188"/>
    <lineage>
        <taxon>Eukaryota</taxon>
        <taxon>Viridiplantae</taxon>
        <taxon>Streptophyta</taxon>
        <taxon>Embryophyta</taxon>
        <taxon>Tracheophyta</taxon>
        <taxon>Spermatophyta</taxon>
        <taxon>Magnoliopsida</taxon>
        <taxon>eudicotyledons</taxon>
        <taxon>Gunneridae</taxon>
        <taxon>Pentapetalae</taxon>
        <taxon>rosids</taxon>
        <taxon>malvids</taxon>
        <taxon>Sapindales</taxon>
        <taxon>Rutaceae</taxon>
        <taxon>Aurantioideae</taxon>
        <taxon>Citrus</taxon>
    </lineage>
</organism>
<accession>A0A2H5NNL3</accession>
<dbReference type="AlphaFoldDB" id="A0A2H5NNL3"/>
<gene>
    <name evidence="2" type="ORF">CUMW_061380</name>
</gene>
<name>A0A2H5NNL3_CITUN</name>
<dbReference type="Proteomes" id="UP000236630">
    <property type="component" value="Unassembled WGS sequence"/>
</dbReference>